<accession>A0ABW9I8A2</accession>
<keyword evidence="2" id="KW-1185">Reference proteome</keyword>
<name>A0ABW9I8A2_9ACTN</name>
<comment type="caution">
    <text evidence="1">The sequence shown here is derived from an EMBL/GenBank/DDBJ whole genome shotgun (WGS) entry which is preliminary data.</text>
</comment>
<dbReference type="RefSeq" id="WP_409123105.1">
    <property type="nucleotide sequence ID" value="NZ_JBJVNI010000050.1"/>
</dbReference>
<dbReference type="Proteomes" id="UP001631957">
    <property type="component" value="Unassembled WGS sequence"/>
</dbReference>
<evidence type="ECO:0000313" key="2">
    <source>
        <dbReference type="Proteomes" id="UP001631957"/>
    </source>
</evidence>
<organism evidence="1 2">
    <name type="scientific">Streptomyces niveiscabiei</name>
    <dbReference type="NCBI Taxonomy" id="164115"/>
    <lineage>
        <taxon>Bacteria</taxon>
        <taxon>Bacillati</taxon>
        <taxon>Actinomycetota</taxon>
        <taxon>Actinomycetes</taxon>
        <taxon>Kitasatosporales</taxon>
        <taxon>Streptomycetaceae</taxon>
        <taxon>Streptomyces</taxon>
    </lineage>
</organism>
<evidence type="ECO:0000313" key="1">
    <source>
        <dbReference type="EMBL" id="MFM9616081.1"/>
    </source>
</evidence>
<gene>
    <name evidence="1" type="ORF">ACKI18_46315</name>
</gene>
<sequence>MNTATMLPTSRNTATKLPTASVNTASLLRATSVNTTALLPTASVNATALLPATSVNTTAQLPSAPMNTAHLSPLTKNTSHTLPSHSPRVAPLPLPHTHRLATPVHTDPRFPDSLTPGHLSPLAGAVPRAVVHPVFRNPRVLNPGYGLLGVARVDRFHDRLRCGGCHLVAPGALGAGQEELVFVLGGGLGEVGVRGGRGDARLFHRACVLRQPLARDLAGVGHAYPSPIG</sequence>
<reference evidence="1 2" key="1">
    <citation type="submission" date="2024-12" db="EMBL/GenBank/DDBJ databases">
        <title>Forecasting of Potato common scab and diversities of Pathogenic streptomyces spp. in china.</title>
        <authorList>
            <person name="Handique U."/>
            <person name="Wu J."/>
        </authorList>
    </citation>
    <scope>NUCLEOTIDE SEQUENCE [LARGE SCALE GENOMIC DNA]</scope>
    <source>
        <strain evidence="1 2">ZRIMU1530</strain>
    </source>
</reference>
<protein>
    <submittedName>
        <fullName evidence="1">Uncharacterized protein</fullName>
    </submittedName>
</protein>
<proteinExistence type="predicted"/>
<dbReference type="EMBL" id="JBJVNI010000050">
    <property type="protein sequence ID" value="MFM9616081.1"/>
    <property type="molecule type" value="Genomic_DNA"/>
</dbReference>